<name>A0A1M4TQN6_9FLAO</name>
<dbReference type="PANTHER" id="PTHR12390">
    <property type="entry name" value="UROPORPHYRINOGEN III SYNTHASE"/>
    <property type="match status" value="1"/>
</dbReference>
<dbReference type="InterPro" id="IPR039793">
    <property type="entry name" value="UROS/Hem4"/>
</dbReference>
<feature type="domain" description="Tetrapyrrole biosynthesis uroporphyrinogen III synthase" evidence="1">
    <location>
        <begin position="34"/>
        <end position="213"/>
    </location>
</feature>
<keyword evidence="3" id="KW-1185">Reference proteome</keyword>
<gene>
    <name evidence="2" type="ORF">SAMN03080594_101342</name>
</gene>
<dbReference type="PANTHER" id="PTHR12390:SF0">
    <property type="entry name" value="UROPORPHYRINOGEN-III SYNTHASE"/>
    <property type="match status" value="1"/>
</dbReference>
<dbReference type="GO" id="GO:0004852">
    <property type="term" value="F:uroporphyrinogen-III synthase activity"/>
    <property type="evidence" value="ECO:0007669"/>
    <property type="project" value="InterPro"/>
</dbReference>
<evidence type="ECO:0000313" key="3">
    <source>
        <dbReference type="Proteomes" id="UP000184406"/>
    </source>
</evidence>
<proteinExistence type="predicted"/>
<dbReference type="GO" id="GO:0006780">
    <property type="term" value="P:uroporphyrinogen III biosynthetic process"/>
    <property type="evidence" value="ECO:0007669"/>
    <property type="project" value="InterPro"/>
</dbReference>
<sequence>MSMTILSTKILTSSQKSILTKANIKVEDYDAIKIDYLTTQIDQNFQNIIFTSQNAVKAFLQTVGTQNLANNKYTAFCVGEKTKSLLEENAINVMEMTHYGAELAKILVNKYLTESFLFLCGDKRRNEIPSFLTKNKVTFKEQIVYQNSPNPITFTSDFDGVLFFSPSGIASFTARNTLRNSVAFCIGTTTASEAQKHTKRIIIAEKPTVESVLEKVVEYRNTLMN</sequence>
<dbReference type="AlphaFoldDB" id="A0A1M4TQN6"/>
<dbReference type="InterPro" id="IPR003754">
    <property type="entry name" value="4pyrrol_synth_uPrphyn_synth"/>
</dbReference>
<dbReference type="EMBL" id="FQUX01000001">
    <property type="protein sequence ID" value="SHE46830.1"/>
    <property type="molecule type" value="Genomic_DNA"/>
</dbReference>
<dbReference type="Pfam" id="PF02602">
    <property type="entry name" value="HEM4"/>
    <property type="match status" value="1"/>
</dbReference>
<organism evidence="2 3">
    <name type="scientific">Arenibacter palladensis</name>
    <dbReference type="NCBI Taxonomy" id="237373"/>
    <lineage>
        <taxon>Bacteria</taxon>
        <taxon>Pseudomonadati</taxon>
        <taxon>Bacteroidota</taxon>
        <taxon>Flavobacteriia</taxon>
        <taxon>Flavobacteriales</taxon>
        <taxon>Flavobacteriaceae</taxon>
        <taxon>Arenibacter</taxon>
    </lineage>
</organism>
<accession>A0A1M4TQN6</accession>
<dbReference type="CDD" id="cd06578">
    <property type="entry name" value="HemD"/>
    <property type="match status" value="1"/>
</dbReference>
<dbReference type="SUPFAM" id="SSF69618">
    <property type="entry name" value="HemD-like"/>
    <property type="match status" value="1"/>
</dbReference>
<reference evidence="3" key="1">
    <citation type="submission" date="2016-11" db="EMBL/GenBank/DDBJ databases">
        <authorList>
            <person name="Varghese N."/>
            <person name="Submissions S."/>
        </authorList>
    </citation>
    <scope>NUCLEOTIDE SEQUENCE [LARGE SCALE GENOMIC DNA]</scope>
    <source>
        <strain evidence="3">DSM 17539</strain>
    </source>
</reference>
<protein>
    <submittedName>
        <fullName evidence="2">Uroporphyrinogen-III synthase</fullName>
    </submittedName>
</protein>
<dbReference type="Gene3D" id="3.40.50.10090">
    <property type="match status" value="2"/>
</dbReference>
<dbReference type="Proteomes" id="UP000184406">
    <property type="component" value="Unassembled WGS sequence"/>
</dbReference>
<dbReference type="InterPro" id="IPR036108">
    <property type="entry name" value="4pyrrol_syn_uPrphyn_synt_sf"/>
</dbReference>
<dbReference type="GO" id="GO:0005829">
    <property type="term" value="C:cytosol"/>
    <property type="evidence" value="ECO:0007669"/>
    <property type="project" value="TreeGrafter"/>
</dbReference>
<evidence type="ECO:0000259" key="1">
    <source>
        <dbReference type="Pfam" id="PF02602"/>
    </source>
</evidence>
<evidence type="ECO:0000313" key="2">
    <source>
        <dbReference type="EMBL" id="SHE46830.1"/>
    </source>
</evidence>
<dbReference type="RefSeq" id="WP_245802486.1">
    <property type="nucleotide sequence ID" value="NZ_FQUX01000001.1"/>
</dbReference>